<dbReference type="PANTHER" id="PTHR28122">
    <property type="entry name" value="E3 UBIQUITIN-PROTEIN LIGASE SUBSTRATE RECEPTOR MMS22"/>
    <property type="match status" value="1"/>
</dbReference>
<reference evidence="2" key="1">
    <citation type="submission" date="2020-03" db="EMBL/GenBank/DDBJ databases">
        <title>Site-based positive gene gene selection in Geosmithia morbida across the United States reveals a broad range of putative effectors and factors for local host and environmental adapation.</title>
        <authorList>
            <person name="Onufrak A."/>
            <person name="Murdoch R.W."/>
            <person name="Gazis R."/>
            <person name="Huff M."/>
            <person name="Staton M."/>
            <person name="Klingeman W."/>
            <person name="Hadziabdic D."/>
        </authorList>
    </citation>
    <scope>NUCLEOTIDE SEQUENCE</scope>
    <source>
        <strain evidence="2">1262</strain>
    </source>
</reference>
<sequence>MVDWRTLGEIPDSEDDDGFDSQQTAIPEQLPVEPPTGAPIPAHSPLPAPLPDLDVAKTFAKDIWDIPSSQEGPPITPAPLPLHASPRPKELPAQPAPVQSEPWSSPLSSPLSSPVSPPLSSQELPPIEELVVPLHIQDPSLPLPSSATPRPTPTLHTASTQAISHISEPDGTETPLRLISTQAPAQSQILGHDVELQEVRRAAFQYERSLRTRKPEQMRPYFMEQARFNNEWRQHGLRPLRVSYQHRQHEIRHQERNSQERDFEPESQDSIGHQQPTDESQLPASDDDLMDGLRFPDSSSPAKTSPLNNRGGPLSSQGRSHVDTDGTSLDGDDLPSLQDLVKHRRLNPLSRKTAKRRLSSVKSATKKRPRLSDPAESPESLKPHQAFIRPPDSSNPYEDFDEPSPDAGEDVSPPHARRGTGAHVRKTHQAASTPSQHTASTIPAPLVINSDSDQDTERPEVDGSEADDSTDSDDSGDGSDIVHQNSRRIRGVLPASWLRIDQMPGCDKVQERMRKRRLEHSPERNHRRGVAQRRQADPSTINDKFLFEDTDDEETQPSQVQPTTDDTFHRQTRLHLQPIPDNGGALDDMDDGISIVEEDLVNFMVSRNKRQTNVADAFQKASKRPKTCGSQPTMIQARLQPKITGAFPSSFTPRPAAKVSSAARKQTKKTRQQSAYPRNTGNLTHAQRPRPPQLSVLDVIEPDAPRFLKIAARTARGRRDQGRSKPGKKSIRMATRADHVDAASVLLDWTSGSIKQRPSVTVAKRTRQARPQLRTLTELSANAPKSTSPSTWIPGNPRRRAVPTLGLDRNVPHKLQLPLDGNDDTEKEKLRTRNSAVKATAPRVRPAQLEMDYREEMNATSFHAGKRLLDRLYRSKNLESTVASSVLSDSNIGHAITPEPSTLLRTSSLSTDRPSFKNSKDEVPKQRRPTKKGRPPQRVDIEAPQYSHANDPLPTKYAPSQVPQPQPSRLDTETAKLVGLGSYGTQFTHHFEMFPLDVGVYFHESTLLGSGMVERVLHGEPRNGTDCGDDTVWPRATFTLGEQTMRWGPWSAQVSSEMGIVLDHMAEQLEKTPLPGVEAHDAPSAVTTAHHILVYIEGSLTFNSQPQLQAFVGRFIEIVQSFNSRALSCIAKEEFASGNSARIFLGACDRLVLATFRSWALLKKEPTMMGEKLQMEELLIAVAAVIVKALSRLGLDSMRTIYKELQNSRFRERGLRTDATGTAMGIHSWVLILRVLEIAAIPRASFWDLVQTEFVQPGLVSSVDAREHERLWEDMFTLLPLIEFNDMGVLVPGRRYQNTTDGWGIPQRILKRIFQLYRDNPRQPPSFNNYCRALVARCHYLVQQWGWQRCSSIVGLIFDFFGSQNLAHLRNEESYSSPRFLEELSRNPSLQVEPEDRCFHIFLKLVALSILKLKESGDSSSTKDIRNLVARTVPNHNRQYLKEQRIHERDLAALRNHHDLLCTLYWAAPPDQRPSVGLLERLVVPASSHKEACLINMRAWSQLARYIVATGQATICFKPFNQWRNTCFQQMIQQFDEAAADIERQFQGLSKDVTKTISQDMINAMVAMNKTATMDVLHFSVSASLDVMKHTPDLETATFAMSSLQLQRVFQHFSDVPPELDWAILRAALSTLDVFLAHVDKFKDEEESQQSESQILNSAQADDALLVLHQDLAKSFFTMARRVLSPRSAKKGLGATPAAVVDRAASLEQVTVLSARMGLRFANACVMRLSDMFKPGKHGIFAALPHLLGLEERRYLSLFVATLLKNGYDDNDSTDLSDAGFTLRELWMLSIVKPRESLGFENELAEQLARRGKKFVPDTVVGLATTPDYNMNRDLFQFAISSMRRSVRDAEPRVRKAVIAEDSKTLKLVMEQIKGDLKTVAEQDASEHGIYVSFVRDIIALIRAHGSDICSVDDFFYQISKEYSPSVRDPQLQVAAMISYGLRLTEEGDGSRTAHQLFFFLFNNFKLAMMNDKLGEEVGMLRCGLQDPGILNFVLGNMLPAAIRASADEEASSLLVDVYAHSCWIHLDGNVAPQQLTEGNLRHVMATLGAIIDGLVERSSRRQDGRPLSNTGIHMIGQFLGIMNMLWPSIHVLHMLEASPEGLDDVRCLLGECRSFTLWVETYMEEEEMDLTPGALKRGLDKVHPQQKQVKSKPETSRKMNPLVASFKDNIISDVRRNWIVSEERLTIQAPGKAQNTQSSRGVERALYDEREVLMDVLQRAIEWNTWWDKVFATSAASSTACYRRGARAIAIAGAPLF</sequence>
<feature type="compositionally biased region" description="Basic residues" evidence="1">
    <location>
        <begin position="926"/>
        <end position="935"/>
    </location>
</feature>
<feature type="compositionally biased region" description="Acidic residues" evidence="1">
    <location>
        <begin position="398"/>
        <end position="409"/>
    </location>
</feature>
<dbReference type="GeneID" id="55968681"/>
<feature type="compositionally biased region" description="Basic and acidic residues" evidence="1">
    <location>
        <begin position="914"/>
        <end position="925"/>
    </location>
</feature>
<feature type="compositionally biased region" description="Polar residues" evidence="1">
    <location>
        <begin position="672"/>
        <end position="685"/>
    </location>
</feature>
<feature type="region of interest" description="Disordered" evidence="1">
    <location>
        <begin position="711"/>
        <end position="733"/>
    </location>
</feature>
<organism evidence="2 3">
    <name type="scientific">Geosmithia morbida</name>
    <dbReference type="NCBI Taxonomy" id="1094350"/>
    <lineage>
        <taxon>Eukaryota</taxon>
        <taxon>Fungi</taxon>
        <taxon>Dikarya</taxon>
        <taxon>Ascomycota</taxon>
        <taxon>Pezizomycotina</taxon>
        <taxon>Sordariomycetes</taxon>
        <taxon>Hypocreomycetidae</taxon>
        <taxon>Hypocreales</taxon>
        <taxon>Bionectriaceae</taxon>
        <taxon>Geosmithia</taxon>
    </lineage>
</organism>
<feature type="region of interest" description="Disordered" evidence="1">
    <location>
        <begin position="2138"/>
        <end position="2158"/>
    </location>
</feature>
<feature type="region of interest" description="Disordered" evidence="1">
    <location>
        <begin position="1"/>
        <end position="126"/>
    </location>
</feature>
<feature type="compositionally biased region" description="Basic and acidic residues" evidence="1">
    <location>
        <begin position="247"/>
        <end position="264"/>
    </location>
</feature>
<feature type="compositionally biased region" description="Polar residues" evidence="1">
    <location>
        <begin position="143"/>
        <end position="158"/>
    </location>
</feature>
<evidence type="ECO:0000256" key="1">
    <source>
        <dbReference type="SAM" id="MobiDB-lite"/>
    </source>
</evidence>
<feature type="compositionally biased region" description="Polar residues" evidence="1">
    <location>
        <begin position="297"/>
        <end position="319"/>
    </location>
</feature>
<dbReference type="GO" id="GO:0031297">
    <property type="term" value="P:replication fork processing"/>
    <property type="evidence" value="ECO:0007669"/>
    <property type="project" value="InterPro"/>
</dbReference>
<protein>
    <submittedName>
        <fullName evidence="2">Mus7/MMS22 family</fullName>
    </submittedName>
</protein>
<dbReference type="PANTHER" id="PTHR28122:SF1">
    <property type="entry name" value="E3 UBIQUITIN-PROTEIN LIGASE SUBSTRATE RECEPTOR MMS22"/>
    <property type="match status" value="1"/>
</dbReference>
<dbReference type="OrthoDB" id="2386201at2759"/>
<dbReference type="GO" id="GO:0000724">
    <property type="term" value="P:double-strand break repair via homologous recombination"/>
    <property type="evidence" value="ECO:0007669"/>
    <property type="project" value="TreeGrafter"/>
</dbReference>
<dbReference type="RefSeq" id="XP_035319617.1">
    <property type="nucleotide sequence ID" value="XM_035464431.1"/>
</dbReference>
<keyword evidence="3" id="KW-1185">Reference proteome</keyword>
<evidence type="ECO:0000313" key="2">
    <source>
        <dbReference type="EMBL" id="KAF4120965.1"/>
    </source>
</evidence>
<accession>A0A9P5D2M5</accession>
<dbReference type="Proteomes" id="UP000749293">
    <property type="component" value="Unassembled WGS sequence"/>
</dbReference>
<dbReference type="GO" id="GO:0005634">
    <property type="term" value="C:nucleus"/>
    <property type="evidence" value="ECO:0007669"/>
    <property type="project" value="InterPro"/>
</dbReference>
<comment type="caution">
    <text evidence="2">The sequence shown here is derived from an EMBL/GenBank/DDBJ whole genome shotgun (WGS) entry which is preliminary data.</text>
</comment>
<feature type="region of interest" description="Disordered" evidence="1">
    <location>
        <begin position="645"/>
        <end position="696"/>
    </location>
</feature>
<feature type="compositionally biased region" description="Polar residues" evidence="1">
    <location>
        <begin position="556"/>
        <end position="565"/>
    </location>
</feature>
<feature type="compositionally biased region" description="Polar residues" evidence="1">
    <location>
        <begin position="429"/>
        <end position="441"/>
    </location>
</feature>
<dbReference type="Pfam" id="PF09462">
    <property type="entry name" value="Mus7"/>
    <property type="match status" value="1"/>
</dbReference>
<feature type="compositionally biased region" description="Pro residues" evidence="1">
    <location>
        <begin position="32"/>
        <end position="50"/>
    </location>
</feature>
<feature type="compositionally biased region" description="Low complexity" evidence="1">
    <location>
        <begin position="897"/>
        <end position="913"/>
    </location>
</feature>
<dbReference type="InterPro" id="IPR019021">
    <property type="entry name" value="Mms22"/>
</dbReference>
<feature type="region of interest" description="Disordered" evidence="1">
    <location>
        <begin position="548"/>
        <end position="567"/>
    </location>
</feature>
<feature type="compositionally biased region" description="Basic residues" evidence="1">
    <location>
        <begin position="415"/>
        <end position="428"/>
    </location>
</feature>
<dbReference type="EMBL" id="JAANYQ010000014">
    <property type="protein sequence ID" value="KAF4120965.1"/>
    <property type="molecule type" value="Genomic_DNA"/>
</dbReference>
<feature type="compositionally biased region" description="Low complexity" evidence="1">
    <location>
        <begin position="100"/>
        <end position="126"/>
    </location>
</feature>
<feature type="region of interest" description="Disordered" evidence="1">
    <location>
        <begin position="891"/>
        <end position="968"/>
    </location>
</feature>
<feature type="region of interest" description="Disordered" evidence="1">
    <location>
        <begin position="138"/>
        <end position="158"/>
    </location>
</feature>
<gene>
    <name evidence="2" type="ORF">GMORB2_2451</name>
</gene>
<evidence type="ECO:0000313" key="3">
    <source>
        <dbReference type="Proteomes" id="UP000749293"/>
    </source>
</evidence>
<proteinExistence type="predicted"/>
<name>A0A9P5D2M5_9HYPO</name>
<feature type="compositionally biased region" description="Acidic residues" evidence="1">
    <location>
        <begin position="462"/>
        <end position="477"/>
    </location>
</feature>
<feature type="compositionally biased region" description="Polar residues" evidence="1">
    <location>
        <begin position="268"/>
        <end position="283"/>
    </location>
</feature>
<dbReference type="GO" id="GO:0035361">
    <property type="term" value="C:Cul8-RING ubiquitin ligase complex"/>
    <property type="evidence" value="ECO:0007669"/>
    <property type="project" value="TreeGrafter"/>
</dbReference>
<feature type="compositionally biased region" description="Basic residues" evidence="1">
    <location>
        <begin position="342"/>
        <end position="369"/>
    </location>
</feature>
<feature type="region of interest" description="Disordered" evidence="1">
    <location>
        <begin position="515"/>
        <end position="542"/>
    </location>
</feature>
<feature type="region of interest" description="Disordered" evidence="1">
    <location>
        <begin position="247"/>
        <end position="487"/>
    </location>
</feature>